<feature type="transmembrane region" description="Helical" evidence="1">
    <location>
        <begin position="277"/>
        <end position="297"/>
    </location>
</feature>
<evidence type="ECO:0000256" key="1">
    <source>
        <dbReference type="SAM" id="Phobius"/>
    </source>
</evidence>
<keyword evidence="1" id="KW-0472">Membrane</keyword>
<dbReference type="Proteomes" id="UP001221142">
    <property type="component" value="Unassembled WGS sequence"/>
</dbReference>
<accession>A0AAD7CGR6</accession>
<feature type="transmembrane region" description="Helical" evidence="1">
    <location>
        <begin position="303"/>
        <end position="326"/>
    </location>
</feature>
<evidence type="ECO:0000313" key="2">
    <source>
        <dbReference type="EMBL" id="KAJ7647978.1"/>
    </source>
</evidence>
<evidence type="ECO:0000313" key="3">
    <source>
        <dbReference type="Proteomes" id="UP001221142"/>
    </source>
</evidence>
<dbReference type="EMBL" id="JARKIF010000002">
    <property type="protein sequence ID" value="KAJ7647978.1"/>
    <property type="molecule type" value="Genomic_DNA"/>
</dbReference>
<gene>
    <name evidence="2" type="ORF">FB45DRAFT_782955</name>
</gene>
<name>A0AAD7CGR6_9AGAR</name>
<sequence length="578" mass="62819">MAEPTTSAPASSNLLGSFNFSNNLVEVGALTALIGSSAAESLVLGNRGAAGVAWAATSSFGTISVVKACFCGANSGWLRETLGIRTAASDSAVGLELPYASSRATKIRRNRNVGEPTAIFVHTSLERGIASKRAVQWSDVYALDHSASVMLRAIPDTLPGQPLQIFTYANYPFASSSDGLQLSAILLSTSKFVEAYFMWRHKVLLLGLVSAVPWVFFFIGAVAIQAADFIRSRRVQTSLGTLDLIAGKLPLVARTGGPRKVVLGAFENPRNSLVWRCFWAIGALACTTSITFTYIIMADQPRSVVFIWAGFQMLWLAVRMFVYHFVDATRPAALRMLGVRRWSTLSANLKMRVMDLTLSLSRLQSEIHPRGVVQYIDDSFSNSDLALISDGIQPPNLFPLPDHVIPSSSFIVEIRAVFGDTALSSAMWMTGAQPTPMDLYDSCIVVFAIRDSNNPSAPRRSIAVPSARVLSGSLTPNIPESNIEKNLYVSNLPKGTPNPGWNTSWWYWIPCQTGLWLQLQVVAGKTLGVHEVEVCSDGQVDALLSSGKLNISIQKVDELRAVVDLARRGREAFLELLS</sequence>
<keyword evidence="1" id="KW-1133">Transmembrane helix</keyword>
<proteinExistence type="predicted"/>
<reference evidence="2" key="1">
    <citation type="submission" date="2023-03" db="EMBL/GenBank/DDBJ databases">
        <title>Massive genome expansion in bonnet fungi (Mycena s.s.) driven by repeated elements and novel gene families across ecological guilds.</title>
        <authorList>
            <consortium name="Lawrence Berkeley National Laboratory"/>
            <person name="Harder C.B."/>
            <person name="Miyauchi S."/>
            <person name="Viragh M."/>
            <person name="Kuo A."/>
            <person name="Thoen E."/>
            <person name="Andreopoulos B."/>
            <person name="Lu D."/>
            <person name="Skrede I."/>
            <person name="Drula E."/>
            <person name="Henrissat B."/>
            <person name="Morin E."/>
            <person name="Kohler A."/>
            <person name="Barry K."/>
            <person name="LaButti K."/>
            <person name="Morin E."/>
            <person name="Salamov A."/>
            <person name="Lipzen A."/>
            <person name="Mereny Z."/>
            <person name="Hegedus B."/>
            <person name="Baldrian P."/>
            <person name="Stursova M."/>
            <person name="Weitz H."/>
            <person name="Taylor A."/>
            <person name="Grigoriev I.V."/>
            <person name="Nagy L.G."/>
            <person name="Martin F."/>
            <person name="Kauserud H."/>
        </authorList>
    </citation>
    <scope>NUCLEOTIDE SEQUENCE</scope>
    <source>
        <strain evidence="2">9284</strain>
    </source>
</reference>
<comment type="caution">
    <text evidence="2">The sequence shown here is derived from an EMBL/GenBank/DDBJ whole genome shotgun (WGS) entry which is preliminary data.</text>
</comment>
<feature type="transmembrane region" description="Helical" evidence="1">
    <location>
        <begin position="203"/>
        <end position="224"/>
    </location>
</feature>
<dbReference type="AlphaFoldDB" id="A0AAD7CGR6"/>
<keyword evidence="3" id="KW-1185">Reference proteome</keyword>
<protein>
    <submittedName>
        <fullName evidence="2">Uncharacterized protein</fullName>
    </submittedName>
</protein>
<organism evidence="2 3">
    <name type="scientific">Roridomyces roridus</name>
    <dbReference type="NCBI Taxonomy" id="1738132"/>
    <lineage>
        <taxon>Eukaryota</taxon>
        <taxon>Fungi</taxon>
        <taxon>Dikarya</taxon>
        <taxon>Basidiomycota</taxon>
        <taxon>Agaricomycotina</taxon>
        <taxon>Agaricomycetes</taxon>
        <taxon>Agaricomycetidae</taxon>
        <taxon>Agaricales</taxon>
        <taxon>Marasmiineae</taxon>
        <taxon>Mycenaceae</taxon>
        <taxon>Roridomyces</taxon>
    </lineage>
</organism>
<keyword evidence="1" id="KW-0812">Transmembrane</keyword>